<proteinExistence type="predicted"/>
<organism evidence="2 3">
    <name type="scientific">Parelaphostrongylus tenuis</name>
    <name type="common">Meningeal worm</name>
    <dbReference type="NCBI Taxonomy" id="148309"/>
    <lineage>
        <taxon>Eukaryota</taxon>
        <taxon>Metazoa</taxon>
        <taxon>Ecdysozoa</taxon>
        <taxon>Nematoda</taxon>
        <taxon>Chromadorea</taxon>
        <taxon>Rhabditida</taxon>
        <taxon>Rhabditina</taxon>
        <taxon>Rhabditomorpha</taxon>
        <taxon>Strongyloidea</taxon>
        <taxon>Metastrongylidae</taxon>
        <taxon>Parelaphostrongylus</taxon>
    </lineage>
</organism>
<sequence length="80" mass="8881">MDDVRFTRCALDCSSGTVRSLKGSLQAPPLVAKTQSAKEKQGVEKKKEEVRKPFDQALQSDGENVLAKPITKVSILIRYF</sequence>
<dbReference type="EMBL" id="JAHQIW010004455">
    <property type="protein sequence ID" value="KAJ1362497.1"/>
    <property type="molecule type" value="Genomic_DNA"/>
</dbReference>
<evidence type="ECO:0000313" key="3">
    <source>
        <dbReference type="Proteomes" id="UP001196413"/>
    </source>
</evidence>
<name>A0AAD5N5U9_PARTN</name>
<gene>
    <name evidence="2" type="ORF">KIN20_022066</name>
</gene>
<feature type="region of interest" description="Disordered" evidence="1">
    <location>
        <begin position="29"/>
        <end position="49"/>
    </location>
</feature>
<reference evidence="2" key="1">
    <citation type="submission" date="2021-06" db="EMBL/GenBank/DDBJ databases">
        <title>Parelaphostrongylus tenuis whole genome reference sequence.</title>
        <authorList>
            <person name="Garwood T.J."/>
            <person name="Larsen P.A."/>
            <person name="Fountain-Jones N.M."/>
            <person name="Garbe J.R."/>
            <person name="Macchietto M.G."/>
            <person name="Kania S.A."/>
            <person name="Gerhold R.W."/>
            <person name="Richards J.E."/>
            <person name="Wolf T.M."/>
        </authorList>
    </citation>
    <scope>NUCLEOTIDE SEQUENCE</scope>
    <source>
        <strain evidence="2">MNPRO001-30</strain>
        <tissue evidence="2">Meninges</tissue>
    </source>
</reference>
<evidence type="ECO:0000256" key="1">
    <source>
        <dbReference type="SAM" id="MobiDB-lite"/>
    </source>
</evidence>
<comment type="caution">
    <text evidence="2">The sequence shown here is derived from an EMBL/GenBank/DDBJ whole genome shotgun (WGS) entry which is preliminary data.</text>
</comment>
<evidence type="ECO:0000313" key="2">
    <source>
        <dbReference type="EMBL" id="KAJ1362497.1"/>
    </source>
</evidence>
<protein>
    <submittedName>
        <fullName evidence="2">Uncharacterized protein</fullName>
    </submittedName>
</protein>
<accession>A0AAD5N5U9</accession>
<keyword evidence="3" id="KW-1185">Reference proteome</keyword>
<dbReference type="AlphaFoldDB" id="A0AAD5N5U9"/>
<dbReference type="Proteomes" id="UP001196413">
    <property type="component" value="Unassembled WGS sequence"/>
</dbReference>
<feature type="compositionally biased region" description="Basic and acidic residues" evidence="1">
    <location>
        <begin position="36"/>
        <end position="49"/>
    </location>
</feature>